<organism evidence="1 2">
    <name type="scientific">Candidatus Schekmanbacteria bacterium RIFCSPLOWO2_12_FULL_38_15</name>
    <dbReference type="NCBI Taxonomy" id="1817883"/>
    <lineage>
        <taxon>Bacteria</taxon>
        <taxon>Candidatus Schekmaniibacteriota</taxon>
    </lineage>
</organism>
<comment type="caution">
    <text evidence="1">The sequence shown here is derived from an EMBL/GenBank/DDBJ whole genome shotgun (WGS) entry which is preliminary data.</text>
</comment>
<dbReference type="InterPro" id="IPR025354">
    <property type="entry name" value="DUF4258"/>
</dbReference>
<reference evidence="1 2" key="1">
    <citation type="journal article" date="2016" name="Nat. Commun.">
        <title>Thousands of microbial genomes shed light on interconnected biogeochemical processes in an aquifer system.</title>
        <authorList>
            <person name="Anantharaman K."/>
            <person name="Brown C.T."/>
            <person name="Hug L.A."/>
            <person name="Sharon I."/>
            <person name="Castelle C.J."/>
            <person name="Probst A.J."/>
            <person name="Thomas B.C."/>
            <person name="Singh A."/>
            <person name="Wilkins M.J."/>
            <person name="Karaoz U."/>
            <person name="Brodie E.L."/>
            <person name="Williams K.H."/>
            <person name="Hubbard S.S."/>
            <person name="Banfield J.F."/>
        </authorList>
    </citation>
    <scope>NUCLEOTIDE SEQUENCE [LARGE SCALE GENOMIC DNA]</scope>
</reference>
<evidence type="ECO:0000313" key="2">
    <source>
        <dbReference type="Proteomes" id="UP000178082"/>
    </source>
</evidence>
<name>A0A1F7SMU8_9BACT</name>
<dbReference type="STRING" id="1817883.A3G31_02540"/>
<sequence length="76" mass="8987">MDKPIRFDRHAKRRMKWRKISEEEVFSVINEPDKSETSIKGRINLYKGIGQRYLKVTYKEFSKEILIISVVDKGGV</sequence>
<dbReference type="EMBL" id="MGDI01000004">
    <property type="protein sequence ID" value="OGL55099.1"/>
    <property type="molecule type" value="Genomic_DNA"/>
</dbReference>
<dbReference type="Proteomes" id="UP000178082">
    <property type="component" value="Unassembled WGS sequence"/>
</dbReference>
<evidence type="ECO:0000313" key="1">
    <source>
        <dbReference type="EMBL" id="OGL55099.1"/>
    </source>
</evidence>
<proteinExistence type="predicted"/>
<dbReference type="Pfam" id="PF14076">
    <property type="entry name" value="DUF4258"/>
    <property type="match status" value="1"/>
</dbReference>
<accession>A0A1F7SMU8</accession>
<evidence type="ECO:0008006" key="3">
    <source>
        <dbReference type="Google" id="ProtNLM"/>
    </source>
</evidence>
<dbReference type="AlphaFoldDB" id="A0A1F7SMU8"/>
<protein>
    <recommendedName>
        <fullName evidence="3">DUF4258 domain-containing protein</fullName>
    </recommendedName>
</protein>
<gene>
    <name evidence="1" type="ORF">A3G31_02540</name>
</gene>